<gene>
    <name evidence="2" type="ORF">CARN4_1188</name>
</gene>
<accession>E6Q5Q5</accession>
<feature type="transmembrane region" description="Helical" evidence="1">
    <location>
        <begin position="29"/>
        <end position="53"/>
    </location>
</feature>
<sequence>MILLLFAVIREPGRSMIQAVSVDWAQAASAHATIALAICTGLLVFATAVAVFFGARAATLAANTYRLESEPIITIRLIEGPNEGLLLNRIVPTDYIVRGKPALADGIEIGALTANETRQSVGGSGMPRPSILLEVQNLGRSPALDLRIPFRATVANSSKERILTSTSGERDEAAFVAVNEITLLGVASQSAAYLRVFHNFGISATIMPQDEATIRTQKGAKMLRQSITVISGGPFVIMDPTTYEYMKKRETDAT</sequence>
<dbReference type="EMBL" id="CABO01000038">
    <property type="protein sequence ID" value="CBI02526.1"/>
    <property type="molecule type" value="Genomic_DNA"/>
</dbReference>
<evidence type="ECO:0000256" key="1">
    <source>
        <dbReference type="SAM" id="Phobius"/>
    </source>
</evidence>
<reference evidence="2" key="1">
    <citation type="submission" date="2009-10" db="EMBL/GenBank/DDBJ databases">
        <title>Diversity of trophic interactions inside an arsenic-rich microbial ecosystem.</title>
        <authorList>
            <person name="Bertin P.N."/>
            <person name="Heinrich-Salmeron A."/>
            <person name="Pelletier E."/>
            <person name="Goulhen-Chollet F."/>
            <person name="Arsene-Ploetze F."/>
            <person name="Gallien S."/>
            <person name="Calteau A."/>
            <person name="Vallenet D."/>
            <person name="Casiot C."/>
            <person name="Chane-Woon-Ming B."/>
            <person name="Giloteaux L."/>
            <person name="Barakat M."/>
            <person name="Bonnefoy V."/>
            <person name="Bruneel O."/>
            <person name="Chandler M."/>
            <person name="Cleiss J."/>
            <person name="Duran R."/>
            <person name="Elbaz-Poulichet F."/>
            <person name="Fonknechten N."/>
            <person name="Lauga B."/>
            <person name="Mornico D."/>
            <person name="Ortet P."/>
            <person name="Schaeffer C."/>
            <person name="Siguier P."/>
            <person name="Alexander Thil Smith A."/>
            <person name="Van Dorsselaer A."/>
            <person name="Weissenbach J."/>
            <person name="Medigue C."/>
            <person name="Le Paslier D."/>
        </authorList>
    </citation>
    <scope>NUCLEOTIDE SEQUENCE</scope>
</reference>
<proteinExistence type="predicted"/>
<evidence type="ECO:0000313" key="2">
    <source>
        <dbReference type="EMBL" id="CBI02526.1"/>
    </source>
</evidence>
<dbReference type="AlphaFoldDB" id="E6Q5Q5"/>
<comment type="caution">
    <text evidence="2">The sequence shown here is derived from an EMBL/GenBank/DDBJ whole genome shotgun (WGS) entry which is preliminary data.</text>
</comment>
<protein>
    <submittedName>
        <fullName evidence="2">Uncharacterized protein</fullName>
    </submittedName>
</protein>
<keyword evidence="1" id="KW-0472">Membrane</keyword>
<keyword evidence="1" id="KW-0812">Transmembrane</keyword>
<name>E6Q5Q5_9ZZZZ</name>
<keyword evidence="1" id="KW-1133">Transmembrane helix</keyword>
<organism evidence="2">
    <name type="scientific">mine drainage metagenome</name>
    <dbReference type="NCBI Taxonomy" id="410659"/>
    <lineage>
        <taxon>unclassified sequences</taxon>
        <taxon>metagenomes</taxon>
        <taxon>ecological metagenomes</taxon>
    </lineage>
</organism>